<name>A0A251RAF9_PRUPE</name>
<dbReference type="SUPFAM" id="SSF48264">
    <property type="entry name" value="Cytochrome P450"/>
    <property type="match status" value="1"/>
</dbReference>
<dbReference type="FunFam" id="1.10.630.10:FF:000029">
    <property type="entry name" value="Cytochrome P450 734A1"/>
    <property type="match status" value="1"/>
</dbReference>
<evidence type="ECO:0000256" key="4">
    <source>
        <dbReference type="ARBA" id="ARBA00022692"/>
    </source>
</evidence>
<evidence type="ECO:0000256" key="11">
    <source>
        <dbReference type="PIRSR" id="PIRSR602401-1"/>
    </source>
</evidence>
<evidence type="ECO:0000256" key="3">
    <source>
        <dbReference type="ARBA" id="ARBA00022617"/>
    </source>
</evidence>
<dbReference type="PROSITE" id="PS00086">
    <property type="entry name" value="CYTOCHROME_P450"/>
    <property type="match status" value="1"/>
</dbReference>
<evidence type="ECO:0000256" key="5">
    <source>
        <dbReference type="ARBA" id="ARBA00022723"/>
    </source>
</evidence>
<dbReference type="Gene3D" id="1.10.630.10">
    <property type="entry name" value="Cytochrome P450"/>
    <property type="match status" value="1"/>
</dbReference>
<dbReference type="InterPro" id="IPR001128">
    <property type="entry name" value="Cyt_P450"/>
</dbReference>
<protein>
    <recommendedName>
        <fullName evidence="15">Cytochrome P450 734A1</fullName>
    </recommendedName>
</protein>
<keyword evidence="5 11" id="KW-0479">Metal-binding</keyword>
<dbReference type="GO" id="GO:0005506">
    <property type="term" value="F:iron ion binding"/>
    <property type="evidence" value="ECO:0007669"/>
    <property type="project" value="InterPro"/>
</dbReference>
<evidence type="ECO:0000313" key="13">
    <source>
        <dbReference type="EMBL" id="ONI32720.1"/>
    </source>
</evidence>
<evidence type="ECO:0000313" key="14">
    <source>
        <dbReference type="Proteomes" id="UP000006882"/>
    </source>
</evidence>
<feature type="binding site" description="axial binding residue" evidence="11">
    <location>
        <position position="455"/>
    </location>
    <ligand>
        <name>heme</name>
        <dbReference type="ChEBI" id="CHEBI:30413"/>
    </ligand>
    <ligandPart>
        <name>Fe</name>
        <dbReference type="ChEBI" id="CHEBI:18248"/>
    </ligandPart>
</feature>
<dbReference type="STRING" id="3760.A0A251RAF9"/>
<dbReference type="InterPro" id="IPR036396">
    <property type="entry name" value="Cyt_P450_sf"/>
</dbReference>
<keyword evidence="10" id="KW-0472">Membrane</keyword>
<accession>A0A251RAF9</accession>
<evidence type="ECO:0000256" key="8">
    <source>
        <dbReference type="ARBA" id="ARBA00023004"/>
    </source>
</evidence>
<keyword evidence="9 12" id="KW-0503">Monooxygenase</keyword>
<dbReference type="AlphaFoldDB" id="A0A251RAF9"/>
<dbReference type="PRINTS" id="PR00385">
    <property type="entry name" value="P450"/>
</dbReference>
<dbReference type="eggNOG" id="KOG0157">
    <property type="taxonomic scope" value="Eukaryota"/>
</dbReference>
<reference evidence="13 14" key="1">
    <citation type="journal article" date="2013" name="Nat. Genet.">
        <title>The high-quality draft genome of peach (Prunus persica) identifies unique patterns of genetic diversity, domestication and genome evolution.</title>
        <authorList>
            <consortium name="International Peach Genome Initiative"/>
            <person name="Verde I."/>
            <person name="Abbott A.G."/>
            <person name="Scalabrin S."/>
            <person name="Jung S."/>
            <person name="Shu S."/>
            <person name="Marroni F."/>
            <person name="Zhebentyayeva T."/>
            <person name="Dettori M.T."/>
            <person name="Grimwood J."/>
            <person name="Cattonaro F."/>
            <person name="Zuccolo A."/>
            <person name="Rossini L."/>
            <person name="Jenkins J."/>
            <person name="Vendramin E."/>
            <person name="Meisel L.A."/>
            <person name="Decroocq V."/>
            <person name="Sosinski B."/>
            <person name="Prochnik S."/>
            <person name="Mitros T."/>
            <person name="Policriti A."/>
            <person name="Cipriani G."/>
            <person name="Dondini L."/>
            <person name="Ficklin S."/>
            <person name="Goodstein D.M."/>
            <person name="Xuan P."/>
            <person name="Del Fabbro C."/>
            <person name="Aramini V."/>
            <person name="Copetti D."/>
            <person name="Gonzalez S."/>
            <person name="Horner D.S."/>
            <person name="Falchi R."/>
            <person name="Lucas S."/>
            <person name="Mica E."/>
            <person name="Maldonado J."/>
            <person name="Lazzari B."/>
            <person name="Bielenberg D."/>
            <person name="Pirona R."/>
            <person name="Miculan M."/>
            <person name="Barakat A."/>
            <person name="Testolin R."/>
            <person name="Stella A."/>
            <person name="Tartarini S."/>
            <person name="Tonutti P."/>
            <person name="Arus P."/>
            <person name="Orellana A."/>
            <person name="Wells C."/>
            <person name="Main D."/>
            <person name="Vizzotto G."/>
            <person name="Silva H."/>
            <person name="Salamini F."/>
            <person name="Schmutz J."/>
            <person name="Morgante M."/>
            <person name="Rokhsar D.S."/>
        </authorList>
    </citation>
    <scope>NUCLEOTIDE SEQUENCE [LARGE SCALE GENOMIC DNA]</scope>
    <source>
        <strain evidence="14">cv. Nemared</strain>
    </source>
</reference>
<evidence type="ECO:0000256" key="2">
    <source>
        <dbReference type="ARBA" id="ARBA00010617"/>
    </source>
</evidence>
<dbReference type="InterPro" id="IPR050665">
    <property type="entry name" value="Cytochrome_P450_Monooxygen"/>
</dbReference>
<evidence type="ECO:0008006" key="15">
    <source>
        <dbReference type="Google" id="ProtNLM"/>
    </source>
</evidence>
<evidence type="ECO:0000256" key="7">
    <source>
        <dbReference type="ARBA" id="ARBA00023002"/>
    </source>
</evidence>
<evidence type="ECO:0000256" key="9">
    <source>
        <dbReference type="ARBA" id="ARBA00023033"/>
    </source>
</evidence>
<dbReference type="Gramene" id="ONI32720">
    <property type="protein sequence ID" value="ONI32720"/>
    <property type="gene ID" value="PRUPE_1G381900"/>
</dbReference>
<dbReference type="PANTHER" id="PTHR24282">
    <property type="entry name" value="CYTOCHROME P450 FAMILY MEMBER"/>
    <property type="match status" value="1"/>
</dbReference>
<keyword evidence="14" id="KW-1185">Reference proteome</keyword>
<evidence type="ECO:0000256" key="1">
    <source>
        <dbReference type="ARBA" id="ARBA00004167"/>
    </source>
</evidence>
<dbReference type="InterPro" id="IPR002401">
    <property type="entry name" value="Cyt_P450_E_grp-I"/>
</dbReference>
<keyword evidence="8 11" id="KW-0408">Iron</keyword>
<comment type="cofactor">
    <cofactor evidence="11">
        <name>heme</name>
        <dbReference type="ChEBI" id="CHEBI:30413"/>
    </cofactor>
</comment>
<keyword evidence="7 12" id="KW-0560">Oxidoreductase</keyword>
<dbReference type="PANTHER" id="PTHR24282:SF211">
    <property type="entry name" value="CYTOCHROME P450-RELATED"/>
    <property type="match status" value="1"/>
</dbReference>
<dbReference type="GO" id="GO:0016705">
    <property type="term" value="F:oxidoreductase activity, acting on paired donors, with incorporation or reduction of molecular oxygen"/>
    <property type="evidence" value="ECO:0007669"/>
    <property type="project" value="InterPro"/>
</dbReference>
<dbReference type="EMBL" id="CM007651">
    <property type="protein sequence ID" value="ONI32720.1"/>
    <property type="molecule type" value="Genomic_DNA"/>
</dbReference>
<keyword evidence="6" id="KW-1133">Transmembrane helix</keyword>
<keyword evidence="3 11" id="KW-0349">Heme</keyword>
<dbReference type="GO" id="GO:0020037">
    <property type="term" value="F:heme binding"/>
    <property type="evidence" value="ECO:0007669"/>
    <property type="project" value="InterPro"/>
</dbReference>
<comment type="similarity">
    <text evidence="2 12">Belongs to the cytochrome P450 family.</text>
</comment>
<keyword evidence="4" id="KW-0812">Transmembrane</keyword>
<gene>
    <name evidence="13" type="ORF">PRUPE_1G381900</name>
</gene>
<evidence type="ECO:0000256" key="12">
    <source>
        <dbReference type="RuleBase" id="RU000461"/>
    </source>
</evidence>
<dbReference type="Proteomes" id="UP000006882">
    <property type="component" value="Chromosome G1"/>
</dbReference>
<dbReference type="GO" id="GO:0016020">
    <property type="term" value="C:membrane"/>
    <property type="evidence" value="ECO:0007669"/>
    <property type="project" value="UniProtKB-SubCell"/>
</dbReference>
<organism evidence="13 14">
    <name type="scientific">Prunus persica</name>
    <name type="common">Peach</name>
    <name type="synonym">Amygdalus persica</name>
    <dbReference type="NCBI Taxonomy" id="3760"/>
    <lineage>
        <taxon>Eukaryota</taxon>
        <taxon>Viridiplantae</taxon>
        <taxon>Streptophyta</taxon>
        <taxon>Embryophyta</taxon>
        <taxon>Tracheophyta</taxon>
        <taxon>Spermatophyta</taxon>
        <taxon>Magnoliopsida</taxon>
        <taxon>eudicotyledons</taxon>
        <taxon>Gunneridae</taxon>
        <taxon>Pentapetalae</taxon>
        <taxon>rosids</taxon>
        <taxon>fabids</taxon>
        <taxon>Rosales</taxon>
        <taxon>Rosaceae</taxon>
        <taxon>Amygdaloideae</taxon>
        <taxon>Amygdaleae</taxon>
        <taxon>Prunus</taxon>
    </lineage>
</organism>
<comment type="subcellular location">
    <subcellularLocation>
        <location evidence="1">Membrane</location>
        <topology evidence="1">Single-pass membrane protein</topology>
    </subcellularLocation>
</comment>
<proteinExistence type="inferred from homology"/>
<evidence type="ECO:0000256" key="6">
    <source>
        <dbReference type="ARBA" id="ARBA00022989"/>
    </source>
</evidence>
<dbReference type="GO" id="GO:0004497">
    <property type="term" value="F:monooxygenase activity"/>
    <property type="evidence" value="ECO:0000318"/>
    <property type="project" value="GO_Central"/>
</dbReference>
<dbReference type="InterPro" id="IPR017972">
    <property type="entry name" value="Cyt_P450_CS"/>
</dbReference>
<sequence length="509" mass="58927">MSFKIMHLVLLVLLVPPLILLFKFVCSTIWVPLRTQRHFQKQGIRGPPYRPIFGNSAEIRRLFAEAQSKRSAFDHDILQRASPFYHRWSRMYGKNFLYWFGPKPRLAIADPHMIKEVLMNTSGSFEKIPFTPLTKILFGEGLVGLEGDQWAFHRRVVNQAFKMEKVKGWVPEIVASTMKMLEKWEDVRGGRDEFEMDVHKELHELSADIISRTAFGSSFEEGKRVFNLQEQQMHLFSKAVRSIYIPGFRFLPTKNNRERWRLDKETRESIRMLIVNNRKTREDSRNLLSLLLSSYKNQDGEEEKLEIQEVIDECKTFYFAGKETTANLLTWALLLLALHPEWQSKAREEVNCACGSNKLPVAENLNDLKIVSMIVNETLRLYPPAVMLMRQTSNKVKLGSLDIPANTQLYLALTAVHHDTEIWGEDANEFKPMRFSESRRHLASYFPFGLGPRICAGQNLALVEAKLVLAIIIRHYSVMVSPTYVHAPMLFISLQPQYGAQILFRKIPN</sequence>
<dbReference type="Pfam" id="PF00067">
    <property type="entry name" value="p450"/>
    <property type="match status" value="1"/>
</dbReference>
<dbReference type="PRINTS" id="PR00463">
    <property type="entry name" value="EP450I"/>
</dbReference>
<evidence type="ECO:0000256" key="10">
    <source>
        <dbReference type="ARBA" id="ARBA00023136"/>
    </source>
</evidence>